<evidence type="ECO:0000259" key="2">
    <source>
        <dbReference type="Pfam" id="PF18798"/>
    </source>
</evidence>
<evidence type="ECO:0000313" key="4">
    <source>
        <dbReference type="EMBL" id="MBC8541628.1"/>
    </source>
</evidence>
<feature type="compositionally biased region" description="Polar residues" evidence="1">
    <location>
        <begin position="1371"/>
        <end position="1389"/>
    </location>
</feature>
<proteinExistence type="predicted"/>
<dbReference type="Pfam" id="PF18838">
    <property type="entry name" value="LPD23"/>
    <property type="match status" value="1"/>
</dbReference>
<organism evidence="4 5">
    <name type="scientific">Congzhengia minquanensis</name>
    <dbReference type="NCBI Taxonomy" id="2763657"/>
    <lineage>
        <taxon>Bacteria</taxon>
        <taxon>Bacillati</taxon>
        <taxon>Bacillota</taxon>
        <taxon>Clostridia</taxon>
        <taxon>Eubacteriales</taxon>
        <taxon>Oscillospiraceae</taxon>
        <taxon>Congzhengia</taxon>
    </lineage>
</organism>
<feature type="region of interest" description="Disordered" evidence="1">
    <location>
        <begin position="52"/>
        <end position="130"/>
    </location>
</feature>
<dbReference type="RefSeq" id="WP_249313663.1">
    <property type="nucleotide sequence ID" value="NZ_JACRSU010000005.1"/>
</dbReference>
<feature type="region of interest" description="Disordered" evidence="1">
    <location>
        <begin position="984"/>
        <end position="1003"/>
    </location>
</feature>
<dbReference type="EMBL" id="JACRSU010000005">
    <property type="protein sequence ID" value="MBC8541628.1"/>
    <property type="molecule type" value="Genomic_DNA"/>
</dbReference>
<evidence type="ECO:0000256" key="1">
    <source>
        <dbReference type="SAM" id="MobiDB-lite"/>
    </source>
</evidence>
<dbReference type="Pfam" id="PF18798">
    <property type="entry name" value="LPD3"/>
    <property type="match status" value="3"/>
</dbReference>
<name>A0A926DMC2_9FIRM</name>
<feature type="region of interest" description="Disordered" evidence="1">
    <location>
        <begin position="881"/>
        <end position="940"/>
    </location>
</feature>
<dbReference type="InterPro" id="IPR040696">
    <property type="entry name" value="LPD23"/>
</dbReference>
<dbReference type="InterPro" id="IPR040824">
    <property type="entry name" value="LPD3"/>
</dbReference>
<keyword evidence="5" id="KW-1185">Reference proteome</keyword>
<comment type="caution">
    <text evidence="4">The sequence shown here is derived from an EMBL/GenBank/DDBJ whole genome shotgun (WGS) entry which is preliminary data.</text>
</comment>
<feature type="domain" description="Large polyvalent protein associated" evidence="3">
    <location>
        <begin position="1445"/>
        <end position="1498"/>
    </location>
</feature>
<feature type="region of interest" description="Disordered" evidence="1">
    <location>
        <begin position="1366"/>
        <end position="1389"/>
    </location>
</feature>
<protein>
    <recommendedName>
        <fullName evidence="6">Large polyvalent protein-associated domain-containing protein</fullName>
    </recommendedName>
</protein>
<sequence>MDKQQYAAALEKQYGKLSQSELSELIRDNERKINSAERPDIAAGYARQNQYLAKMYRSKSNSANNRKNDAKNNNSSGSSKSSSNSLSTSYSPLTGLKTVNEPISRMKNRTNSSGKKSGSATGGGKAADRSPAVFGAYSPVAGVPDPLERLRNRISGGTKEAADSYRGGAARRRTNVPAAGKTVDPVTADYLSRISQLARTLEKHRLSSGSDFDKILSFNRVLARQEKEDRDNAYENALLKQFGSFSSSQLRERIEQNERAISAANRPDVAAGYERQNKILARWMLERQAKEKADSFLSLKNNADFKQTAAERKAGLLDSDFKYINNIDNERSKAKAARGLNAGISGARLDNLEQLTAEETEIYNYLHNTQGNRAAKEYLDYLEPDLNARRAKKDSARAKAFAKEHPHLSDVFSVLEAPARAVGSAAAVIDDIAGAANGKKVDVNSVYRAGSNAVGAAREVTNKKWEDKINVNLPVIGNLGSFLHGAVLSGLDSAMMMLTGGAVGGALGKTAQGAEAIAKAVVSVGLSSELASSEIVANKAKGYSDLRAVGLGLANGLTEALSEKFSLDVIMKGSPKGALAAMGRSFLAEGSEEVASSAANMAIDAMVNGSDSDIKKRIAEYKQAGEGDFGAVSKALADFIVPEFLAGGLSGSAMGGVHYGMSGKSQKAGGKNSVTFDDIVNAGKEQRENVQNGTGAKNGADDGILYAINYDENNVPFVEVENDVLAGLNQKEKQAKVKEILKDRFSQGVSVGNEQIQITKKSRDEFLNSKYTNTLKRKQPSVYDDKLRSSDNLDEIVKASRDYVGEGLKHPRKDSIREFARGTVNLRVGGKDYSADVVVGTKSDDSLVFYDLINFKPAKINERAPVTRMVNKNDSTNSLDWNALSDSSIPQTTENYNPEMQKNSDENGPVYSVNPEGAEQRESQAPAMQENEAAVGGKAQEASMGAFRRVVEALGYKVIDTPRAERVDAMLQKYQNDSESRKAFWQGQQGSRSVPGGEKTLWDKGGATERQEVFPTGETDRSGVWPDVDGYVDYKLGEVYINPNAQNPQNVVMKHELTHVMERVSTKYLKQASDYIKTTLPEVWERTREQVINKYDRLGIDVSEHLESETMAEIASEFSTDKAINRYGTSARFCRNISLWFSYMAKKIKSIFGDLTVADKLEIAAYKWEQALRQAEKQAKMGTNSGTDGVVFYASSDKRSASIRDQLKANMKKIMAMPVVKRVTFDTDVGSGIEQQKKDMLKRIQNIGDGNEAVINRKGFGPVEVGYREIKSGLKYLSTKEEIASVDAISDVIRNGIQIWSNDNHKGREYPTFTFAAPIELNGKLYSMAVVVKRTSANKYKVHRVLMPDGAALEFSEAQNNDIKTKEAEATPNQMTAQTDGESRSITSASNEAEATFTQMTAQMDGESRAITSASDDSVSQDAAAVNNNFMQNEENDATLDFLLAGERAKTHDPAALDKAKRLSAFGETPRQIWKETGWVKGQEGKWRFELDDSKMKFRKKDGKICDVLRISELNFQSMTEGLSDAESDEFLRLRQAASRGELSAPLSDVISYDLLFEAYPALKEVLVKSDYHAIGMGKAAFDPGTKTIYLSPQANGAKLRQTLLHEIQHAVQDEEGFSFGSSPDYWRERSGISAKEAERLYENTAGEIEARDVERRADLTEEERRETFPASAEPNDDVVFAGEETGNAFVLYHADSAESDAAGIISKLKEHLQDIARQPKVFHVKKNVLDGLGEKASEAIGNYFNSIGNKAVNPEIGVVELSKRGAKSTVFHGTSSEKLKAVGAIKDVIEKGTIFDFEKNWKNRGYDTYLIAANGTVMGQPRALGVVVKAYPGSNMNNKFYLHEVIEMELTHHLDAAADNGVTHVSKSTPIDSVSQGETSVNSYSMQTQENNAFDRILRMSGGSKEKRITFDDLLEA</sequence>
<feature type="domain" description="Large polyvalent protein-associated" evidence="2">
    <location>
        <begin position="730"/>
        <end position="845"/>
    </location>
</feature>
<evidence type="ECO:0000259" key="3">
    <source>
        <dbReference type="Pfam" id="PF18838"/>
    </source>
</evidence>
<gene>
    <name evidence="4" type="ORF">H8698_11625</name>
</gene>
<feature type="domain" description="Large polyvalent protein-associated" evidence="2">
    <location>
        <begin position="1739"/>
        <end position="1832"/>
    </location>
</feature>
<evidence type="ECO:0008006" key="6">
    <source>
        <dbReference type="Google" id="ProtNLM"/>
    </source>
</evidence>
<feature type="domain" description="Large polyvalent protein-associated" evidence="2">
    <location>
        <begin position="1242"/>
        <end position="1337"/>
    </location>
</feature>
<reference evidence="4" key="1">
    <citation type="submission" date="2020-08" db="EMBL/GenBank/DDBJ databases">
        <title>Genome public.</title>
        <authorList>
            <person name="Liu C."/>
            <person name="Sun Q."/>
        </authorList>
    </citation>
    <scope>NUCLEOTIDE SEQUENCE</scope>
    <source>
        <strain evidence="4">H8</strain>
    </source>
</reference>
<feature type="compositionally biased region" description="Polar residues" evidence="1">
    <location>
        <begin position="881"/>
        <end position="901"/>
    </location>
</feature>
<dbReference type="Proteomes" id="UP000611762">
    <property type="component" value="Unassembled WGS sequence"/>
</dbReference>
<feature type="compositionally biased region" description="Low complexity" evidence="1">
    <location>
        <begin position="58"/>
        <end position="91"/>
    </location>
</feature>
<evidence type="ECO:0000313" key="5">
    <source>
        <dbReference type="Proteomes" id="UP000611762"/>
    </source>
</evidence>
<accession>A0A926DMC2</accession>